<dbReference type="EMBL" id="GBRH01175624">
    <property type="protein sequence ID" value="JAE22272.1"/>
    <property type="molecule type" value="Transcribed_RNA"/>
</dbReference>
<accession>A0A0A9GCP4</accession>
<sequence length="52" mass="5972">MEWSSILSSQMGVDHFQYLNFLSHPLYKLPCNKNYLALQVQIASSLTDSHKS</sequence>
<reference evidence="1" key="2">
    <citation type="journal article" date="2015" name="Data Brief">
        <title>Shoot transcriptome of the giant reed, Arundo donax.</title>
        <authorList>
            <person name="Barrero R.A."/>
            <person name="Guerrero F.D."/>
            <person name="Moolhuijzen P."/>
            <person name="Goolsby J.A."/>
            <person name="Tidwell J."/>
            <person name="Bellgard S.E."/>
            <person name="Bellgard M.I."/>
        </authorList>
    </citation>
    <scope>NUCLEOTIDE SEQUENCE</scope>
    <source>
        <tissue evidence="1">Shoot tissue taken approximately 20 cm above the soil surface</tissue>
    </source>
</reference>
<organism evidence="1">
    <name type="scientific">Arundo donax</name>
    <name type="common">Giant reed</name>
    <name type="synonym">Donax arundinaceus</name>
    <dbReference type="NCBI Taxonomy" id="35708"/>
    <lineage>
        <taxon>Eukaryota</taxon>
        <taxon>Viridiplantae</taxon>
        <taxon>Streptophyta</taxon>
        <taxon>Embryophyta</taxon>
        <taxon>Tracheophyta</taxon>
        <taxon>Spermatophyta</taxon>
        <taxon>Magnoliopsida</taxon>
        <taxon>Liliopsida</taxon>
        <taxon>Poales</taxon>
        <taxon>Poaceae</taxon>
        <taxon>PACMAD clade</taxon>
        <taxon>Arundinoideae</taxon>
        <taxon>Arundineae</taxon>
        <taxon>Arundo</taxon>
    </lineage>
</organism>
<dbReference type="AlphaFoldDB" id="A0A0A9GCP4"/>
<proteinExistence type="predicted"/>
<protein>
    <submittedName>
        <fullName evidence="1">Uncharacterized protein</fullName>
    </submittedName>
</protein>
<name>A0A0A9GCP4_ARUDO</name>
<evidence type="ECO:0000313" key="1">
    <source>
        <dbReference type="EMBL" id="JAE22272.1"/>
    </source>
</evidence>
<reference evidence="1" key="1">
    <citation type="submission" date="2014-09" db="EMBL/GenBank/DDBJ databases">
        <authorList>
            <person name="Magalhaes I.L.F."/>
            <person name="Oliveira U."/>
            <person name="Santos F.R."/>
            <person name="Vidigal T.H.D.A."/>
            <person name="Brescovit A.D."/>
            <person name="Santos A.J."/>
        </authorList>
    </citation>
    <scope>NUCLEOTIDE SEQUENCE</scope>
    <source>
        <tissue evidence="1">Shoot tissue taken approximately 20 cm above the soil surface</tissue>
    </source>
</reference>